<dbReference type="AlphaFoldDB" id="A0A0F0KGD8"/>
<dbReference type="GO" id="GO:0004175">
    <property type="term" value="F:endopeptidase activity"/>
    <property type="evidence" value="ECO:0007669"/>
    <property type="project" value="UniProtKB-ARBA"/>
</dbReference>
<dbReference type="GO" id="GO:0006508">
    <property type="term" value="P:proteolysis"/>
    <property type="evidence" value="ECO:0007669"/>
    <property type="project" value="UniProtKB-KW"/>
</dbReference>
<dbReference type="InterPro" id="IPR042150">
    <property type="entry name" value="MmRce1-like"/>
</dbReference>
<feature type="transmembrane region" description="Helical" evidence="1">
    <location>
        <begin position="90"/>
        <end position="111"/>
    </location>
</feature>
<keyword evidence="1" id="KW-0812">Transmembrane</keyword>
<evidence type="ECO:0000313" key="4">
    <source>
        <dbReference type="Proteomes" id="UP000033448"/>
    </source>
</evidence>
<feature type="transmembrane region" description="Helical" evidence="1">
    <location>
        <begin position="163"/>
        <end position="185"/>
    </location>
</feature>
<feature type="domain" description="CAAX prenyl protease 2/Lysostaphin resistance protein A-like" evidence="2">
    <location>
        <begin position="172"/>
        <end position="275"/>
    </location>
</feature>
<feature type="transmembrane region" description="Helical" evidence="1">
    <location>
        <begin position="262"/>
        <end position="280"/>
    </location>
</feature>
<dbReference type="Pfam" id="PF02517">
    <property type="entry name" value="Rce1-like"/>
    <property type="match status" value="1"/>
</dbReference>
<keyword evidence="3" id="KW-0378">Hydrolase</keyword>
<keyword evidence="4" id="KW-1185">Reference proteome</keyword>
<dbReference type="PANTHER" id="PTHR35797">
    <property type="entry name" value="PROTEASE-RELATED"/>
    <property type="match status" value="1"/>
</dbReference>
<feature type="transmembrane region" description="Helical" evidence="1">
    <location>
        <begin position="132"/>
        <end position="157"/>
    </location>
</feature>
<dbReference type="EMBL" id="JYIT01000083">
    <property type="protein sequence ID" value="KJL19928.1"/>
    <property type="molecule type" value="Genomic_DNA"/>
</dbReference>
<feature type="transmembrane region" description="Helical" evidence="1">
    <location>
        <begin position="51"/>
        <end position="70"/>
    </location>
</feature>
<feature type="transmembrane region" description="Helical" evidence="1">
    <location>
        <begin position="292"/>
        <end position="311"/>
    </location>
</feature>
<proteinExistence type="predicted"/>
<reference evidence="3 4" key="1">
    <citation type="submission" date="2015-02" db="EMBL/GenBank/DDBJ databases">
        <title>Draft genome sequences of ten Microbacterium spp. with emphasis on heavy metal contaminated environments.</title>
        <authorList>
            <person name="Corretto E."/>
        </authorList>
    </citation>
    <scope>NUCLEOTIDE SEQUENCE [LARGE SCALE GENOMIC DNA]</scope>
    <source>
        <strain evidence="3 4">DSM 23848</strain>
    </source>
</reference>
<dbReference type="InterPro" id="IPR003675">
    <property type="entry name" value="Rce1/LyrA-like_dom"/>
</dbReference>
<feature type="transmembrane region" description="Helical" evidence="1">
    <location>
        <begin position="206"/>
        <end position="228"/>
    </location>
</feature>
<dbReference type="GO" id="GO:0080120">
    <property type="term" value="P:CAAX-box protein maturation"/>
    <property type="evidence" value="ECO:0007669"/>
    <property type="project" value="UniProtKB-ARBA"/>
</dbReference>
<sequence>MDLVAGRGGWDHETWRTADLSSGPVAGGKVILMAVVGNIDRSSPAVPQGVIARHPLTAYFVIAYLVSWVIEVPVALSAQGALPALPKPAVAIAVVAATFGPTVGAFVVTAVTDGRAGVVRLLRRYVQWRVGILWYLFLLIGVPLIVILGTIVVPGALQTYRPILPALLAAYPLAFLMTFLLGGPLGEEPGWRGFALPRLQDRFGPLRGSVLLGVLWACWHLPLFWSGVWTPPTIANVVMFVVMITALTIMMTWVFNHAGGSLLITMLMHASFNTFANRVASPLFPAPIFDEYGLLPVLIGFTATALVLIVATRGRLGLPVGEPSPGLARAEGS</sequence>
<evidence type="ECO:0000313" key="3">
    <source>
        <dbReference type="EMBL" id="KJL19928.1"/>
    </source>
</evidence>
<dbReference type="Proteomes" id="UP000033448">
    <property type="component" value="Unassembled WGS sequence"/>
</dbReference>
<comment type="caution">
    <text evidence="3">The sequence shown here is derived from an EMBL/GenBank/DDBJ whole genome shotgun (WGS) entry which is preliminary data.</text>
</comment>
<organism evidence="3 4">
    <name type="scientific">Microbacterium azadirachtae</name>
    <dbReference type="NCBI Taxonomy" id="582680"/>
    <lineage>
        <taxon>Bacteria</taxon>
        <taxon>Bacillati</taxon>
        <taxon>Actinomycetota</taxon>
        <taxon>Actinomycetes</taxon>
        <taxon>Micrococcales</taxon>
        <taxon>Microbacteriaceae</taxon>
        <taxon>Microbacterium</taxon>
    </lineage>
</organism>
<dbReference type="PANTHER" id="PTHR35797:SF1">
    <property type="entry name" value="PROTEASE"/>
    <property type="match status" value="1"/>
</dbReference>
<protein>
    <submittedName>
        <fullName evidence="3">CAAX amino terminal protease self-immunity</fullName>
    </submittedName>
</protein>
<evidence type="ECO:0000256" key="1">
    <source>
        <dbReference type="SAM" id="Phobius"/>
    </source>
</evidence>
<gene>
    <name evidence="3" type="ORF">RL72_02974</name>
</gene>
<accession>A0A0F0KGD8</accession>
<keyword evidence="1" id="KW-0472">Membrane</keyword>
<evidence type="ECO:0000259" key="2">
    <source>
        <dbReference type="Pfam" id="PF02517"/>
    </source>
</evidence>
<dbReference type="PATRIC" id="fig|582680.7.peg.3031"/>
<name>A0A0F0KGD8_9MICO</name>
<keyword evidence="3" id="KW-0645">Protease</keyword>
<keyword evidence="1" id="KW-1133">Transmembrane helix</keyword>
<feature type="transmembrane region" description="Helical" evidence="1">
    <location>
        <begin position="234"/>
        <end position="255"/>
    </location>
</feature>